<keyword evidence="9" id="KW-0732">Signal</keyword>
<dbReference type="Gene3D" id="1.20.1600.10">
    <property type="entry name" value="Outer membrane efflux proteins (OEP)"/>
    <property type="match status" value="1"/>
</dbReference>
<evidence type="ECO:0000256" key="8">
    <source>
        <dbReference type="SAM" id="Coils"/>
    </source>
</evidence>
<evidence type="ECO:0000313" key="11">
    <source>
        <dbReference type="Proteomes" id="UP001594351"/>
    </source>
</evidence>
<feature type="signal peptide" evidence="9">
    <location>
        <begin position="1"/>
        <end position="20"/>
    </location>
</feature>
<organism evidence="10 11">
    <name type="scientific">candidate division CSSED10-310 bacterium</name>
    <dbReference type="NCBI Taxonomy" id="2855610"/>
    <lineage>
        <taxon>Bacteria</taxon>
        <taxon>Bacteria division CSSED10-310</taxon>
    </lineage>
</organism>
<protein>
    <submittedName>
        <fullName evidence="10">TolC family protein</fullName>
    </submittedName>
</protein>
<dbReference type="Proteomes" id="UP001594351">
    <property type="component" value="Unassembled WGS sequence"/>
</dbReference>
<dbReference type="EMBL" id="JBHPBY010000062">
    <property type="protein sequence ID" value="MFC1849840.1"/>
    <property type="molecule type" value="Genomic_DNA"/>
</dbReference>
<dbReference type="SUPFAM" id="SSF56954">
    <property type="entry name" value="Outer membrane efflux proteins (OEP)"/>
    <property type="match status" value="1"/>
</dbReference>
<dbReference type="PANTHER" id="PTHR30026:SF20">
    <property type="entry name" value="OUTER MEMBRANE PROTEIN TOLC"/>
    <property type="match status" value="1"/>
</dbReference>
<evidence type="ECO:0000256" key="1">
    <source>
        <dbReference type="ARBA" id="ARBA00004442"/>
    </source>
</evidence>
<comment type="caution">
    <text evidence="10">The sequence shown here is derived from an EMBL/GenBank/DDBJ whole genome shotgun (WGS) entry which is preliminary data.</text>
</comment>
<evidence type="ECO:0000256" key="3">
    <source>
        <dbReference type="ARBA" id="ARBA00022448"/>
    </source>
</evidence>
<evidence type="ECO:0000256" key="2">
    <source>
        <dbReference type="ARBA" id="ARBA00007613"/>
    </source>
</evidence>
<comment type="subcellular location">
    <subcellularLocation>
        <location evidence="1">Cell outer membrane</location>
    </subcellularLocation>
</comment>
<name>A0ABV6YUI9_UNCC1</name>
<evidence type="ECO:0000256" key="4">
    <source>
        <dbReference type="ARBA" id="ARBA00022452"/>
    </source>
</evidence>
<evidence type="ECO:0000256" key="9">
    <source>
        <dbReference type="SAM" id="SignalP"/>
    </source>
</evidence>
<keyword evidence="6" id="KW-0472">Membrane</keyword>
<evidence type="ECO:0000256" key="6">
    <source>
        <dbReference type="ARBA" id="ARBA00023136"/>
    </source>
</evidence>
<gene>
    <name evidence="10" type="ORF">ACFL27_06490</name>
</gene>
<reference evidence="10 11" key="1">
    <citation type="submission" date="2024-09" db="EMBL/GenBank/DDBJ databases">
        <title>Laminarin stimulates single cell rates of sulfate reduction while oxygen inhibits transcriptomic activity in coastal marine sediment.</title>
        <authorList>
            <person name="Lindsay M."/>
            <person name="Orcutt B."/>
            <person name="Emerson D."/>
            <person name="Stepanauskas R."/>
            <person name="D'Angelo T."/>
        </authorList>
    </citation>
    <scope>NUCLEOTIDE SEQUENCE [LARGE SCALE GENOMIC DNA]</scope>
    <source>
        <strain evidence="10">SAG AM-311-K15</strain>
    </source>
</reference>
<accession>A0ABV6YUI9</accession>
<keyword evidence="8" id="KW-0175">Coiled coil</keyword>
<dbReference type="InterPro" id="IPR051906">
    <property type="entry name" value="TolC-like"/>
</dbReference>
<proteinExistence type="inferred from homology"/>
<sequence length="439" mass="49878">MKKMTLVVLILCLFSLPSEATVLTLEECIAQAVERNPALHQARARYEAALAQSKVVRTQRWPSFKAQLSYFRLSDVDPFSVETPLGMITIAEPILDVYQGSLSVQQPVFTGFRLVHNIEMAQKNAQISRLQVDTEQWDLQFEVIKAYYRVINSRSTRKFIAESIKTMQAHVTDVRNFREAGVATTNDVLQSEVLLSNLQIQLNRAENAVALADLLLNTLLNRADFAAVEIDEQLTISPTPTIALETLLGLAFQQRLELRQLDAQRDVTQHIVAIARSDYYPTVLAAGVYSYAQPNSRYQPPEEEFNGDWSIGLTMSITPFDWGKTRQRIQQAQAQQREIEARTEQVRLLIRSEVTQTYLQKQEAERRLELVRTTVTQAQENLKVAHDQYKEGMNRNTDVLDAEILVLQANLDQTQAEIDYLITSALLRKAVGSEPVENR</sequence>
<feature type="chain" id="PRO_5047538573" evidence="9">
    <location>
        <begin position="21"/>
        <end position="439"/>
    </location>
</feature>
<keyword evidence="7" id="KW-0998">Cell outer membrane</keyword>
<evidence type="ECO:0000313" key="10">
    <source>
        <dbReference type="EMBL" id="MFC1849840.1"/>
    </source>
</evidence>
<evidence type="ECO:0000256" key="7">
    <source>
        <dbReference type="ARBA" id="ARBA00023237"/>
    </source>
</evidence>
<feature type="coiled-coil region" evidence="8">
    <location>
        <begin position="188"/>
        <end position="215"/>
    </location>
</feature>
<dbReference type="Pfam" id="PF02321">
    <property type="entry name" value="OEP"/>
    <property type="match status" value="2"/>
</dbReference>
<comment type="similarity">
    <text evidence="2">Belongs to the outer membrane factor (OMF) (TC 1.B.17) family.</text>
</comment>
<keyword evidence="11" id="KW-1185">Reference proteome</keyword>
<dbReference type="PANTHER" id="PTHR30026">
    <property type="entry name" value="OUTER MEMBRANE PROTEIN TOLC"/>
    <property type="match status" value="1"/>
</dbReference>
<dbReference type="InterPro" id="IPR003423">
    <property type="entry name" value="OMP_efflux"/>
</dbReference>
<keyword evidence="5" id="KW-0812">Transmembrane</keyword>
<evidence type="ECO:0000256" key="5">
    <source>
        <dbReference type="ARBA" id="ARBA00022692"/>
    </source>
</evidence>
<keyword evidence="3" id="KW-0813">Transport</keyword>
<keyword evidence="4" id="KW-1134">Transmembrane beta strand</keyword>